<reference evidence="1 2" key="1">
    <citation type="journal article" date="2013" name="Proc. Natl. Acad. Sci. U.S.A.">
        <title>Genome of an arbuscular mycorrhizal fungus provides insight into the oldest plant symbiosis.</title>
        <authorList>
            <person name="Tisserant E."/>
            <person name="Malbreil M."/>
            <person name="Kuo A."/>
            <person name="Kohler A."/>
            <person name="Symeonidi A."/>
            <person name="Balestrini R."/>
            <person name="Charron P."/>
            <person name="Duensing N."/>
            <person name="Frei Dit Frey N."/>
            <person name="Gianinazzi-Pearson V."/>
            <person name="Gilbert L.B."/>
            <person name="Handa Y."/>
            <person name="Herr J.R."/>
            <person name="Hijri M."/>
            <person name="Koul R."/>
            <person name="Kawaguchi M."/>
            <person name="Krajinski F."/>
            <person name="Lammers P.J."/>
            <person name="Masclaux F.G."/>
            <person name="Murat C."/>
            <person name="Morin E."/>
            <person name="Ndikumana S."/>
            <person name="Pagni M."/>
            <person name="Petitpierre D."/>
            <person name="Requena N."/>
            <person name="Rosikiewicz P."/>
            <person name="Riley R."/>
            <person name="Saito K."/>
            <person name="San Clemente H."/>
            <person name="Shapiro H."/>
            <person name="van Tuinen D."/>
            <person name="Becard G."/>
            <person name="Bonfante P."/>
            <person name="Paszkowski U."/>
            <person name="Shachar-Hill Y.Y."/>
            <person name="Tuskan G.A."/>
            <person name="Young P.W."/>
            <person name="Sanders I.R."/>
            <person name="Henrissat B."/>
            <person name="Rensing S.A."/>
            <person name="Grigoriev I.V."/>
            <person name="Corradi N."/>
            <person name="Roux C."/>
            <person name="Martin F."/>
        </authorList>
    </citation>
    <scope>NUCLEOTIDE SEQUENCE [LARGE SCALE GENOMIC DNA]</scope>
    <source>
        <strain evidence="1 2">DAOM 197198</strain>
    </source>
</reference>
<keyword evidence="2" id="KW-1185">Reference proteome</keyword>
<protein>
    <submittedName>
        <fullName evidence="1">Uncharacterized protein</fullName>
    </submittedName>
</protein>
<comment type="caution">
    <text evidence="1">The sequence shown here is derived from an EMBL/GenBank/DDBJ whole genome shotgun (WGS) entry which is preliminary data.</text>
</comment>
<gene>
    <name evidence="1" type="ORF">GLOIN_2v1710548</name>
</gene>
<organism evidence="1 2">
    <name type="scientific">Rhizophagus irregularis (strain DAOM 181602 / DAOM 197198 / MUCL 43194)</name>
    <name type="common">Arbuscular mycorrhizal fungus</name>
    <name type="synonym">Glomus intraradices</name>
    <dbReference type="NCBI Taxonomy" id="747089"/>
    <lineage>
        <taxon>Eukaryota</taxon>
        <taxon>Fungi</taxon>
        <taxon>Fungi incertae sedis</taxon>
        <taxon>Mucoromycota</taxon>
        <taxon>Glomeromycotina</taxon>
        <taxon>Glomeromycetes</taxon>
        <taxon>Glomerales</taxon>
        <taxon>Glomeraceae</taxon>
        <taxon>Rhizophagus</taxon>
    </lineage>
</organism>
<proteinExistence type="predicted"/>
<evidence type="ECO:0000313" key="2">
    <source>
        <dbReference type="Proteomes" id="UP000018888"/>
    </source>
</evidence>
<reference evidence="1 2" key="2">
    <citation type="journal article" date="2018" name="New Phytol.">
        <title>High intraspecific genome diversity in the model arbuscular mycorrhizal symbiont Rhizophagus irregularis.</title>
        <authorList>
            <person name="Chen E.C.H."/>
            <person name="Morin E."/>
            <person name="Beaudet D."/>
            <person name="Noel J."/>
            <person name="Yildirir G."/>
            <person name="Ndikumana S."/>
            <person name="Charron P."/>
            <person name="St-Onge C."/>
            <person name="Giorgi J."/>
            <person name="Kruger M."/>
            <person name="Marton T."/>
            <person name="Ropars J."/>
            <person name="Grigoriev I.V."/>
            <person name="Hainaut M."/>
            <person name="Henrissat B."/>
            <person name="Roux C."/>
            <person name="Martin F."/>
            <person name="Corradi N."/>
        </authorList>
    </citation>
    <scope>NUCLEOTIDE SEQUENCE [LARGE SCALE GENOMIC DNA]</scope>
    <source>
        <strain evidence="1 2">DAOM 197198</strain>
    </source>
</reference>
<dbReference type="Proteomes" id="UP000018888">
    <property type="component" value="Unassembled WGS sequence"/>
</dbReference>
<name>A0A2P4P5P2_RHIID</name>
<accession>A0A2P4P5P2</accession>
<evidence type="ECO:0000313" key="1">
    <source>
        <dbReference type="EMBL" id="POG60711.1"/>
    </source>
</evidence>
<dbReference type="AlphaFoldDB" id="A0A2P4P5P2"/>
<dbReference type="EMBL" id="AUPC02000374">
    <property type="protein sequence ID" value="POG60711.1"/>
    <property type="molecule type" value="Genomic_DNA"/>
</dbReference>
<sequence length="56" mass="6960">RNNDKQFLEIYYRILFKSKNVTNITCNLSINLMTIIKRRIKYMIRLYYLKGTKRKK</sequence>
<feature type="non-terminal residue" evidence="1">
    <location>
        <position position="1"/>
    </location>
</feature>